<proteinExistence type="predicted"/>
<reference evidence="2" key="1">
    <citation type="journal article" date="2010" name="Science">
        <title>Plasticity of animal genome architecture unmasked by rapid evolution of a pelagic tunicate.</title>
        <authorList>
            <person name="Denoeud F."/>
            <person name="Henriet S."/>
            <person name="Mungpakdee S."/>
            <person name="Aury J.M."/>
            <person name="Da Silva C."/>
            <person name="Brinkmann H."/>
            <person name="Mikhaleva J."/>
            <person name="Olsen L.C."/>
            <person name="Jubin C."/>
            <person name="Canestro C."/>
            <person name="Bouquet J.M."/>
            <person name="Danks G."/>
            <person name="Poulain J."/>
            <person name="Campsteijn C."/>
            <person name="Adamski M."/>
            <person name="Cross I."/>
            <person name="Yadetie F."/>
            <person name="Muffato M."/>
            <person name="Louis A."/>
            <person name="Butcher S."/>
            <person name="Tsagkogeorga G."/>
            <person name="Konrad A."/>
            <person name="Singh S."/>
            <person name="Jensen M.F."/>
            <person name="Cong E.H."/>
            <person name="Eikeseth-Otteraa H."/>
            <person name="Noel B."/>
            <person name="Anthouard V."/>
            <person name="Porcel B.M."/>
            <person name="Kachouri-Lafond R."/>
            <person name="Nishino A."/>
            <person name="Ugolini M."/>
            <person name="Chourrout P."/>
            <person name="Nishida H."/>
            <person name="Aasland R."/>
            <person name="Huzurbazar S."/>
            <person name="Westhof E."/>
            <person name="Delsuc F."/>
            <person name="Lehrach H."/>
            <person name="Reinhardt R."/>
            <person name="Weissenbach J."/>
            <person name="Roy S.W."/>
            <person name="Artiguenave F."/>
            <person name="Postlethwait J.H."/>
            <person name="Manak J.R."/>
            <person name="Thompson E.M."/>
            <person name="Jaillon O."/>
            <person name="Du Pasquier L."/>
            <person name="Boudinot P."/>
            <person name="Liberles D.A."/>
            <person name="Volff J.N."/>
            <person name="Philippe H."/>
            <person name="Lenhard B."/>
            <person name="Roest Crollius H."/>
            <person name="Wincker P."/>
            <person name="Chourrout D."/>
        </authorList>
    </citation>
    <scope>NUCLEOTIDE SEQUENCE [LARGE SCALE GENOMIC DNA]</scope>
</reference>
<dbReference type="InParanoid" id="E4WWB3"/>
<keyword evidence="3" id="KW-1185">Reference proteome</keyword>
<organism evidence="2">
    <name type="scientific">Oikopleura dioica</name>
    <name type="common">Tunicate</name>
    <dbReference type="NCBI Taxonomy" id="34765"/>
    <lineage>
        <taxon>Eukaryota</taxon>
        <taxon>Metazoa</taxon>
        <taxon>Chordata</taxon>
        <taxon>Tunicata</taxon>
        <taxon>Appendicularia</taxon>
        <taxon>Copelata</taxon>
        <taxon>Oikopleuridae</taxon>
        <taxon>Oikopleura</taxon>
    </lineage>
</organism>
<dbReference type="Proteomes" id="UP000001307">
    <property type="component" value="Unassembled WGS sequence"/>
</dbReference>
<evidence type="ECO:0000313" key="2">
    <source>
        <dbReference type="EMBL" id="CBY21417.1"/>
    </source>
</evidence>
<evidence type="ECO:0000256" key="1">
    <source>
        <dbReference type="SAM" id="MobiDB-lite"/>
    </source>
</evidence>
<dbReference type="AlphaFoldDB" id="E4WWB3"/>
<evidence type="ECO:0000313" key="3">
    <source>
        <dbReference type="Proteomes" id="UP000001307"/>
    </source>
</evidence>
<sequence>MFKSAGYLSEYDTMLENFVERNRKKIKRHKRRLKTEHRNFKQRNRLYRPSLGFRPDLQPKTTPSSCNSNNIWLPRGSCNT</sequence>
<protein>
    <submittedName>
        <fullName evidence="2">Uncharacterized protein</fullName>
    </submittedName>
</protein>
<accession>E4WWB3</accession>
<gene>
    <name evidence="2" type="ORF">GSOID_T00009183001</name>
</gene>
<feature type="compositionally biased region" description="Basic residues" evidence="1">
    <location>
        <begin position="36"/>
        <end position="46"/>
    </location>
</feature>
<feature type="compositionally biased region" description="Polar residues" evidence="1">
    <location>
        <begin position="59"/>
        <end position="80"/>
    </location>
</feature>
<dbReference type="EMBL" id="FN653017">
    <property type="protein sequence ID" value="CBY21417.1"/>
    <property type="molecule type" value="Genomic_DNA"/>
</dbReference>
<name>E4WWB3_OIKDI</name>
<feature type="region of interest" description="Disordered" evidence="1">
    <location>
        <begin position="36"/>
        <end position="80"/>
    </location>
</feature>